<dbReference type="EC" id="2.7.13.3" evidence="2"/>
<comment type="catalytic activity">
    <reaction evidence="1">
        <text>ATP + protein L-histidine = ADP + protein N-phospho-L-histidine.</text>
        <dbReference type="EC" id="2.7.13.3"/>
    </reaction>
</comment>
<keyword evidence="3" id="KW-0808">Transferase</keyword>
<keyword evidence="6" id="KW-0812">Transmembrane</keyword>
<evidence type="ECO:0000313" key="7">
    <source>
        <dbReference type="EMBL" id="CAA2983798.1"/>
    </source>
</evidence>
<proteinExistence type="predicted"/>
<dbReference type="OrthoDB" id="1523781at2759"/>
<protein>
    <recommendedName>
        <fullName evidence="2">histidine kinase</fullName>
        <ecNumber evidence="2">2.7.13.3</ecNumber>
    </recommendedName>
</protein>
<dbReference type="AlphaFoldDB" id="A0A8S0RV36"/>
<keyword evidence="5" id="KW-0902">Two-component regulatory system</keyword>
<keyword evidence="6" id="KW-0472">Membrane</keyword>
<keyword evidence="6" id="KW-1133">Transmembrane helix</keyword>
<dbReference type="Gramene" id="OE9A004982T1">
    <property type="protein sequence ID" value="OE9A004982C1"/>
    <property type="gene ID" value="OE9A004982"/>
</dbReference>
<gene>
    <name evidence="7" type="ORF">OLEA9_A004982</name>
</gene>
<sequence>MSKFFIFHPFPLKFLLQEVLFKKNDMAYYSAPYASIPMGRVFSRISDFFNFGQRDKSVGNKRSTNQGVEMEEIQYPSPLCLSSSYYSVFVVRLAIMVMLAILIGLLTLLTWHFTRVYTTRSLNTLAYELRHELLQRPMLRMWNVLNTTLEVATSQVKLSEYVIRRYKNPVNQAQQAEVIA</sequence>
<evidence type="ECO:0000256" key="1">
    <source>
        <dbReference type="ARBA" id="ARBA00000085"/>
    </source>
</evidence>
<keyword evidence="8" id="KW-1185">Reference proteome</keyword>
<comment type="caution">
    <text evidence="7">The sequence shown here is derived from an EMBL/GenBank/DDBJ whole genome shotgun (WGS) entry which is preliminary data.</text>
</comment>
<feature type="transmembrane region" description="Helical" evidence="6">
    <location>
        <begin position="85"/>
        <end position="111"/>
    </location>
</feature>
<dbReference type="PANTHER" id="PTHR43711">
    <property type="entry name" value="TWO-COMPONENT HISTIDINE KINASE"/>
    <property type="match status" value="1"/>
</dbReference>
<evidence type="ECO:0000256" key="3">
    <source>
        <dbReference type="ARBA" id="ARBA00022679"/>
    </source>
</evidence>
<evidence type="ECO:0000256" key="2">
    <source>
        <dbReference type="ARBA" id="ARBA00012438"/>
    </source>
</evidence>
<reference evidence="7 8" key="1">
    <citation type="submission" date="2019-12" db="EMBL/GenBank/DDBJ databases">
        <authorList>
            <person name="Alioto T."/>
            <person name="Alioto T."/>
            <person name="Gomez Garrido J."/>
        </authorList>
    </citation>
    <scope>NUCLEOTIDE SEQUENCE [LARGE SCALE GENOMIC DNA]</scope>
</reference>
<accession>A0A8S0RV36</accession>
<dbReference type="EMBL" id="CACTIH010003743">
    <property type="protein sequence ID" value="CAA2983798.1"/>
    <property type="molecule type" value="Genomic_DNA"/>
</dbReference>
<dbReference type="GO" id="GO:0004673">
    <property type="term" value="F:protein histidine kinase activity"/>
    <property type="evidence" value="ECO:0007669"/>
    <property type="project" value="UniProtKB-EC"/>
</dbReference>
<dbReference type="Proteomes" id="UP000594638">
    <property type="component" value="Unassembled WGS sequence"/>
</dbReference>
<organism evidence="7 8">
    <name type="scientific">Olea europaea subsp. europaea</name>
    <dbReference type="NCBI Taxonomy" id="158383"/>
    <lineage>
        <taxon>Eukaryota</taxon>
        <taxon>Viridiplantae</taxon>
        <taxon>Streptophyta</taxon>
        <taxon>Embryophyta</taxon>
        <taxon>Tracheophyta</taxon>
        <taxon>Spermatophyta</taxon>
        <taxon>Magnoliopsida</taxon>
        <taxon>eudicotyledons</taxon>
        <taxon>Gunneridae</taxon>
        <taxon>Pentapetalae</taxon>
        <taxon>asterids</taxon>
        <taxon>lamiids</taxon>
        <taxon>Lamiales</taxon>
        <taxon>Oleaceae</taxon>
        <taxon>Oleeae</taxon>
        <taxon>Olea</taxon>
    </lineage>
</organism>
<evidence type="ECO:0000256" key="4">
    <source>
        <dbReference type="ARBA" id="ARBA00022777"/>
    </source>
</evidence>
<keyword evidence="4 7" id="KW-0418">Kinase</keyword>
<dbReference type="GO" id="GO:0000160">
    <property type="term" value="P:phosphorelay signal transduction system"/>
    <property type="evidence" value="ECO:0007669"/>
    <property type="project" value="UniProtKB-KW"/>
</dbReference>
<evidence type="ECO:0000256" key="5">
    <source>
        <dbReference type="ARBA" id="ARBA00023012"/>
    </source>
</evidence>
<evidence type="ECO:0000256" key="6">
    <source>
        <dbReference type="SAM" id="Phobius"/>
    </source>
</evidence>
<evidence type="ECO:0000313" key="8">
    <source>
        <dbReference type="Proteomes" id="UP000594638"/>
    </source>
</evidence>
<dbReference type="InterPro" id="IPR050736">
    <property type="entry name" value="Sensor_HK_Regulatory"/>
</dbReference>
<name>A0A8S0RV36_OLEEU</name>
<dbReference type="PANTHER" id="PTHR43711:SF1">
    <property type="entry name" value="HISTIDINE KINASE 1"/>
    <property type="match status" value="1"/>
</dbReference>